<evidence type="ECO:0000256" key="7">
    <source>
        <dbReference type="ARBA" id="ARBA00023002"/>
    </source>
</evidence>
<reference evidence="14" key="1">
    <citation type="submission" date="2021-03" db="EMBL/GenBank/DDBJ databases">
        <authorList>
            <consortium name="Genoscope - CEA"/>
            <person name="William W."/>
        </authorList>
    </citation>
    <scope>NUCLEOTIDE SEQUENCE</scope>
    <source>
        <strain evidence="14">Doubled-haploid Pahang</strain>
    </source>
</reference>
<dbReference type="GO" id="GO:0004497">
    <property type="term" value="F:monooxygenase activity"/>
    <property type="evidence" value="ECO:0007669"/>
    <property type="project" value="UniProtKB-KW"/>
</dbReference>
<dbReference type="PANTHER" id="PTHR24282">
    <property type="entry name" value="CYTOCHROME P450 FAMILY MEMBER"/>
    <property type="match status" value="1"/>
</dbReference>
<gene>
    <name evidence="14" type="ORF">GSMUA_108210.1</name>
</gene>
<dbReference type="PRINTS" id="PR00385">
    <property type="entry name" value="P450"/>
</dbReference>
<organism evidence="14">
    <name type="scientific">Musa acuminata subsp. malaccensis</name>
    <name type="common">Wild banana</name>
    <name type="synonym">Musa malaccensis</name>
    <dbReference type="NCBI Taxonomy" id="214687"/>
    <lineage>
        <taxon>Eukaryota</taxon>
        <taxon>Viridiplantae</taxon>
        <taxon>Streptophyta</taxon>
        <taxon>Embryophyta</taxon>
        <taxon>Tracheophyta</taxon>
        <taxon>Spermatophyta</taxon>
        <taxon>Magnoliopsida</taxon>
        <taxon>Liliopsida</taxon>
        <taxon>Zingiberales</taxon>
        <taxon>Musaceae</taxon>
        <taxon>Musa</taxon>
    </lineage>
</organism>
<keyword evidence="6 13" id="KW-1133">Transmembrane helix</keyword>
<dbReference type="Gene3D" id="1.10.630.10">
    <property type="entry name" value="Cytochrome P450"/>
    <property type="match status" value="1"/>
</dbReference>
<dbReference type="GO" id="GO:0008202">
    <property type="term" value="P:steroid metabolic process"/>
    <property type="evidence" value="ECO:0007669"/>
    <property type="project" value="UniProtKB-ARBA"/>
</dbReference>
<evidence type="ECO:0000256" key="12">
    <source>
        <dbReference type="RuleBase" id="RU000461"/>
    </source>
</evidence>
<dbReference type="InterPro" id="IPR036396">
    <property type="entry name" value="Cyt_P450_sf"/>
</dbReference>
<dbReference type="EMBL" id="HG996469">
    <property type="protein sequence ID" value="CAG1841026.1"/>
    <property type="molecule type" value="Genomic_DNA"/>
</dbReference>
<feature type="binding site" description="axial binding residue" evidence="11">
    <location>
        <position position="484"/>
    </location>
    <ligand>
        <name>heme</name>
        <dbReference type="ChEBI" id="CHEBI:30413"/>
    </ligand>
    <ligandPart>
        <name>Fe</name>
        <dbReference type="ChEBI" id="CHEBI:18248"/>
    </ligandPart>
</feature>
<dbReference type="PANTHER" id="PTHR24282:SF255">
    <property type="entry name" value="CYTOCHROME P450 72A11-RELATED"/>
    <property type="match status" value="1"/>
</dbReference>
<dbReference type="InterPro" id="IPR050665">
    <property type="entry name" value="Cytochrome_P450_Monooxygen"/>
</dbReference>
<evidence type="ECO:0000256" key="2">
    <source>
        <dbReference type="ARBA" id="ARBA00010617"/>
    </source>
</evidence>
<keyword evidence="7 12" id="KW-0560">Oxidoreductase</keyword>
<keyword evidence="3 11" id="KW-0349">Heme</keyword>
<dbReference type="InterPro" id="IPR017972">
    <property type="entry name" value="Cyt_P450_CS"/>
</dbReference>
<dbReference type="GO" id="GO:0020037">
    <property type="term" value="F:heme binding"/>
    <property type="evidence" value="ECO:0007669"/>
    <property type="project" value="InterPro"/>
</dbReference>
<feature type="transmembrane region" description="Helical" evidence="13">
    <location>
        <begin position="20"/>
        <end position="39"/>
    </location>
</feature>
<proteinExistence type="inferred from homology"/>
<dbReference type="AlphaFoldDB" id="A0A8D7A446"/>
<dbReference type="GO" id="GO:0016705">
    <property type="term" value="F:oxidoreductase activity, acting on paired donors, with incorporation or reduction of molecular oxygen"/>
    <property type="evidence" value="ECO:0007669"/>
    <property type="project" value="InterPro"/>
</dbReference>
<evidence type="ECO:0000256" key="4">
    <source>
        <dbReference type="ARBA" id="ARBA00022692"/>
    </source>
</evidence>
<evidence type="ECO:0000256" key="5">
    <source>
        <dbReference type="ARBA" id="ARBA00022723"/>
    </source>
</evidence>
<keyword evidence="10 13" id="KW-0472">Membrane</keyword>
<dbReference type="FunFam" id="1.10.630.10:FF:000029">
    <property type="entry name" value="Cytochrome P450 734A1"/>
    <property type="match status" value="1"/>
</dbReference>
<dbReference type="InterPro" id="IPR002401">
    <property type="entry name" value="Cyt_P450_E_grp-I"/>
</dbReference>
<keyword evidence="5 11" id="KW-0479">Metal-binding</keyword>
<evidence type="ECO:0000256" key="3">
    <source>
        <dbReference type="ARBA" id="ARBA00022617"/>
    </source>
</evidence>
<dbReference type="InterPro" id="IPR001128">
    <property type="entry name" value="Cyt_P450"/>
</dbReference>
<sequence length="540" mass="61336">MQSSMALSVLVERLWSLGWGVAWLLLLVCAVWALNHAWWRPRRQDRLLRAQGLQGTPYRFLRGDLKEGKRLLEEALSKPMPLSHHIIPRVEPFLHAAMNDLGKTKSVVSNAGRRFFSWFGPVPRVMIMDPELVREILLNKFGHFERTTLSPLGRAVATGLLSYNGGKWAKHRRILNPAFHVEKLKRMLLAFSASCGDLVGRWENLVGQEGSCELDVWPEFQYFTGDVISRAAFSSNYEEGRRIFQLQLELGQLVVQAIHSGYIPGYRFLPTPKNNRIKAINKEIRSLLRGIVRKREEAMKTGEASGQDLLGLLMESNIKQFQEHGNKNAGMTIDEVVEECKLFYLAGQETTAVLLTWTMVVLGMHPEWQERAREEVLQVLGKDKPEFDGLNRLKIVTMILYEVLRLYPPLVLIHRRTYKTVEIGNVSYPPGALLALPIAFLHHDQILWGEDASEFKPERFAQGIAKASRDQIAFFPFGGGPRVCIGQNFALLEAKMGLSAILQRFWFELSPSYAHAPHSVVTLRPQHGAQLRLHRLGVVS</sequence>
<evidence type="ECO:0000256" key="11">
    <source>
        <dbReference type="PIRSR" id="PIRSR602401-1"/>
    </source>
</evidence>
<dbReference type="GO" id="GO:0016020">
    <property type="term" value="C:membrane"/>
    <property type="evidence" value="ECO:0007669"/>
    <property type="project" value="UniProtKB-SubCell"/>
</dbReference>
<dbReference type="Pfam" id="PF00067">
    <property type="entry name" value="p450"/>
    <property type="match status" value="1"/>
</dbReference>
<dbReference type="GO" id="GO:0005506">
    <property type="term" value="F:iron ion binding"/>
    <property type="evidence" value="ECO:0007669"/>
    <property type="project" value="InterPro"/>
</dbReference>
<evidence type="ECO:0000256" key="9">
    <source>
        <dbReference type="ARBA" id="ARBA00023033"/>
    </source>
</evidence>
<comment type="cofactor">
    <cofactor evidence="11">
        <name>heme</name>
        <dbReference type="ChEBI" id="CHEBI:30413"/>
    </cofactor>
</comment>
<dbReference type="CDD" id="cd20642">
    <property type="entry name" value="CYP72"/>
    <property type="match status" value="1"/>
</dbReference>
<protein>
    <submittedName>
        <fullName evidence="14">(wild Malaysian banana) hypothetical protein</fullName>
    </submittedName>
</protein>
<evidence type="ECO:0000313" key="14">
    <source>
        <dbReference type="EMBL" id="CAG1841026.1"/>
    </source>
</evidence>
<dbReference type="SUPFAM" id="SSF48264">
    <property type="entry name" value="Cytochrome P450"/>
    <property type="match status" value="1"/>
</dbReference>
<dbReference type="PROSITE" id="PS00086">
    <property type="entry name" value="CYTOCHROME_P450"/>
    <property type="match status" value="1"/>
</dbReference>
<dbReference type="PRINTS" id="PR00463">
    <property type="entry name" value="EP450I"/>
</dbReference>
<keyword evidence="8 11" id="KW-0408">Iron</keyword>
<name>A0A8D7A446_MUSAM</name>
<comment type="similarity">
    <text evidence="2 12">Belongs to the cytochrome P450 family.</text>
</comment>
<evidence type="ECO:0000256" key="13">
    <source>
        <dbReference type="SAM" id="Phobius"/>
    </source>
</evidence>
<comment type="subcellular location">
    <subcellularLocation>
        <location evidence="1">Membrane</location>
        <topology evidence="1">Single-pass membrane protein</topology>
    </subcellularLocation>
</comment>
<evidence type="ECO:0000256" key="6">
    <source>
        <dbReference type="ARBA" id="ARBA00022989"/>
    </source>
</evidence>
<evidence type="ECO:0000256" key="8">
    <source>
        <dbReference type="ARBA" id="ARBA00023004"/>
    </source>
</evidence>
<evidence type="ECO:0000256" key="1">
    <source>
        <dbReference type="ARBA" id="ARBA00004167"/>
    </source>
</evidence>
<accession>A0A8D7A446</accession>
<evidence type="ECO:0000256" key="10">
    <source>
        <dbReference type="ARBA" id="ARBA00023136"/>
    </source>
</evidence>
<keyword evidence="9 12" id="KW-0503">Monooxygenase</keyword>
<keyword evidence="4 13" id="KW-0812">Transmembrane</keyword>